<dbReference type="SUPFAM" id="SSF47240">
    <property type="entry name" value="Ferritin-like"/>
    <property type="match status" value="1"/>
</dbReference>
<protein>
    <submittedName>
        <fullName evidence="3">DUF2202 domain-containing protein</fullName>
    </submittedName>
</protein>
<keyword evidence="1" id="KW-0732">Signal</keyword>
<sequence length="202" mass="23160">MKKIIFLITVSLLSIKGFAQQTFSLTPKEKDAILYMREEEKLARDVYDSMYIKWGVNPFGNIRQSEQIHMDKMKALITTYKLQDPVYKNNDKHGLFTNALLKNYYNKLVAAGSQALPEALRAGAKVEEMDIADLQERIKQTQKPDILATYNYLAMASGNHLRAFVRRLKMLGINYEPVILSKTAFSKIISARDTRGGYGRWN</sequence>
<feature type="chain" id="PRO_5023882676" evidence="1">
    <location>
        <begin position="20"/>
        <end position="202"/>
    </location>
</feature>
<comment type="caution">
    <text evidence="3">The sequence shown here is derived from an EMBL/GenBank/DDBJ whole genome shotgun (WGS) entry which is preliminary data.</text>
</comment>
<evidence type="ECO:0000313" key="4">
    <source>
        <dbReference type="Proteomes" id="UP000326903"/>
    </source>
</evidence>
<dbReference type="AlphaFoldDB" id="A0A5J5IHN2"/>
<dbReference type="RefSeq" id="WP_150412645.1">
    <property type="nucleotide sequence ID" value="NZ_VYQF01000001.1"/>
</dbReference>
<name>A0A5J5IHN2_9BACT</name>
<evidence type="ECO:0000256" key="1">
    <source>
        <dbReference type="SAM" id="SignalP"/>
    </source>
</evidence>
<accession>A0A5J5IHN2</accession>
<evidence type="ECO:0000313" key="3">
    <source>
        <dbReference type="EMBL" id="KAA9040585.1"/>
    </source>
</evidence>
<dbReference type="InterPro" id="IPR009078">
    <property type="entry name" value="Ferritin-like_SF"/>
</dbReference>
<dbReference type="Proteomes" id="UP000326903">
    <property type="component" value="Unassembled WGS sequence"/>
</dbReference>
<keyword evidence="4" id="KW-1185">Reference proteome</keyword>
<evidence type="ECO:0000259" key="2">
    <source>
        <dbReference type="Pfam" id="PF09968"/>
    </source>
</evidence>
<reference evidence="3 4" key="1">
    <citation type="submission" date="2019-09" db="EMBL/GenBank/DDBJ databases">
        <title>Draft genome sequence of Ginsengibacter sp. BR5-29.</title>
        <authorList>
            <person name="Im W.-T."/>
        </authorList>
    </citation>
    <scope>NUCLEOTIDE SEQUENCE [LARGE SCALE GENOMIC DNA]</scope>
    <source>
        <strain evidence="3 4">BR5-29</strain>
    </source>
</reference>
<dbReference type="InterPro" id="IPR012347">
    <property type="entry name" value="Ferritin-like"/>
</dbReference>
<gene>
    <name evidence="3" type="ORF">FW778_00650</name>
</gene>
<feature type="domain" description="DUF2202" evidence="2">
    <location>
        <begin position="29"/>
        <end position="191"/>
    </location>
</feature>
<dbReference type="InterPro" id="IPR019243">
    <property type="entry name" value="DUF2202"/>
</dbReference>
<proteinExistence type="predicted"/>
<organism evidence="3 4">
    <name type="scientific">Ginsengibacter hankyongi</name>
    <dbReference type="NCBI Taxonomy" id="2607284"/>
    <lineage>
        <taxon>Bacteria</taxon>
        <taxon>Pseudomonadati</taxon>
        <taxon>Bacteroidota</taxon>
        <taxon>Chitinophagia</taxon>
        <taxon>Chitinophagales</taxon>
        <taxon>Chitinophagaceae</taxon>
        <taxon>Ginsengibacter</taxon>
    </lineage>
</organism>
<dbReference type="Pfam" id="PF09968">
    <property type="entry name" value="DUF2202"/>
    <property type="match status" value="1"/>
</dbReference>
<dbReference type="CDD" id="cd01048">
    <property type="entry name" value="Ferritin_like_AB2"/>
    <property type="match status" value="1"/>
</dbReference>
<dbReference type="EMBL" id="VYQF01000001">
    <property type="protein sequence ID" value="KAA9040585.1"/>
    <property type="molecule type" value="Genomic_DNA"/>
</dbReference>
<feature type="signal peptide" evidence="1">
    <location>
        <begin position="1"/>
        <end position="19"/>
    </location>
</feature>
<dbReference type="Gene3D" id="1.20.1260.10">
    <property type="match status" value="1"/>
</dbReference>